<dbReference type="VEuPathDB" id="ToxoDB:TGDOM2_314090"/>
<dbReference type="PANTHER" id="PTHR32194:SF10">
    <property type="entry name" value="PROTEASOME SUBUNIT BETA TYPE-3"/>
    <property type="match status" value="1"/>
</dbReference>
<evidence type="ECO:0000313" key="6">
    <source>
        <dbReference type="Proteomes" id="UP000028837"/>
    </source>
</evidence>
<dbReference type="PANTHER" id="PTHR32194">
    <property type="entry name" value="METALLOPROTEASE TLDD"/>
    <property type="match status" value="1"/>
</dbReference>
<dbReference type="EC" id="3.4.25.1" evidence="5"/>
<evidence type="ECO:0000256" key="1">
    <source>
        <dbReference type="ARBA" id="ARBA00004123"/>
    </source>
</evidence>
<dbReference type="MEROPS" id="T01.P02"/>
<dbReference type="InterPro" id="IPR023333">
    <property type="entry name" value="Proteasome_suB-type"/>
</dbReference>
<dbReference type="Pfam" id="PF00227">
    <property type="entry name" value="Proteasome"/>
    <property type="match status" value="1"/>
</dbReference>
<protein>
    <submittedName>
        <fullName evidence="5">Proteasome beta subunit</fullName>
        <ecNumber evidence="5">3.4.25.1</ecNumber>
    </submittedName>
</protein>
<dbReference type="EMBL" id="AHZU02000998">
    <property type="protein sequence ID" value="KFG37605.1"/>
    <property type="molecule type" value="Genomic_DNA"/>
</dbReference>
<proteinExistence type="predicted"/>
<sequence length="205" mass="22483">MDAYNGSAVVAMAGKDCVGIASDTRLGVNQFGTVSADFQKVFKMNNHTFVGLAGLATDVQTVHKELVFRSNLYQLREEVTEMPPEIMSNVVSSMLYGRRFAPYFVSPVVAGLHPETHQPFLSAFDYIGAACYAKDFVCNGTSAEQLVGVCESLWKPDMNEDELMETLSQSLLAAVDRDCVAGWGAVVHVLTPNTITTRRLKCRMD</sequence>
<dbReference type="GO" id="GO:0016787">
    <property type="term" value="F:hydrolase activity"/>
    <property type="evidence" value="ECO:0007669"/>
    <property type="project" value="UniProtKB-KW"/>
</dbReference>
<keyword evidence="5" id="KW-0378">Hydrolase</keyword>
<organism evidence="5 6">
    <name type="scientific">Toxoplasma gondii GAB2-2007-GAL-DOM2</name>
    <dbReference type="NCBI Taxonomy" id="1130820"/>
    <lineage>
        <taxon>Eukaryota</taxon>
        <taxon>Sar</taxon>
        <taxon>Alveolata</taxon>
        <taxon>Apicomplexa</taxon>
        <taxon>Conoidasida</taxon>
        <taxon>Coccidia</taxon>
        <taxon>Eucoccidiorida</taxon>
        <taxon>Eimeriorina</taxon>
        <taxon>Sarcocystidae</taxon>
        <taxon>Toxoplasma</taxon>
    </lineage>
</organism>
<dbReference type="GO" id="GO:0043161">
    <property type="term" value="P:proteasome-mediated ubiquitin-dependent protein catabolic process"/>
    <property type="evidence" value="ECO:0007669"/>
    <property type="project" value="InterPro"/>
</dbReference>
<dbReference type="Proteomes" id="UP000028837">
    <property type="component" value="Unassembled WGS sequence"/>
</dbReference>
<dbReference type="AlphaFoldDB" id="A0A086JZN7"/>
<keyword evidence="3 5" id="KW-0647">Proteasome</keyword>
<dbReference type="GO" id="GO:0005737">
    <property type="term" value="C:cytoplasm"/>
    <property type="evidence" value="ECO:0007669"/>
    <property type="project" value="TreeGrafter"/>
</dbReference>
<dbReference type="FunFam" id="3.60.20.10:FF:000003">
    <property type="entry name" value="Proteasome subunit beta type-3"/>
    <property type="match status" value="1"/>
</dbReference>
<evidence type="ECO:0000313" key="5">
    <source>
        <dbReference type="EMBL" id="KFG37605.1"/>
    </source>
</evidence>
<evidence type="ECO:0000256" key="3">
    <source>
        <dbReference type="ARBA" id="ARBA00022942"/>
    </source>
</evidence>
<dbReference type="OrthoDB" id="204949at2759"/>
<dbReference type="SUPFAM" id="SSF56235">
    <property type="entry name" value="N-terminal nucleophile aminohydrolases (Ntn hydrolases)"/>
    <property type="match status" value="1"/>
</dbReference>
<keyword evidence="4" id="KW-0539">Nucleus</keyword>
<dbReference type="InterPro" id="IPR029055">
    <property type="entry name" value="Ntn_hydrolases_N"/>
</dbReference>
<reference evidence="5 6" key="1">
    <citation type="submission" date="2014-02" db="EMBL/GenBank/DDBJ databases">
        <authorList>
            <person name="Sibley D."/>
            <person name="Venepally P."/>
            <person name="Karamycheva S."/>
            <person name="Hadjithomas M."/>
            <person name="Khan A."/>
            <person name="Brunk B."/>
            <person name="Roos D."/>
            <person name="Caler E."/>
            <person name="Lorenzi H."/>
        </authorList>
    </citation>
    <scope>NUCLEOTIDE SEQUENCE [LARGE SCALE GENOMIC DNA]</scope>
    <source>
        <strain evidence="5 6">GAB2-2007-GAL-DOM2</strain>
    </source>
</reference>
<dbReference type="GO" id="GO:0005634">
    <property type="term" value="C:nucleus"/>
    <property type="evidence" value="ECO:0007669"/>
    <property type="project" value="UniProtKB-SubCell"/>
</dbReference>
<keyword evidence="2" id="KW-0963">Cytoplasm</keyword>
<dbReference type="InterPro" id="IPR033811">
    <property type="entry name" value="Proteasome_beta_3"/>
</dbReference>
<dbReference type="GO" id="GO:0019774">
    <property type="term" value="C:proteasome core complex, beta-subunit complex"/>
    <property type="evidence" value="ECO:0007669"/>
    <property type="project" value="InterPro"/>
</dbReference>
<dbReference type="PROSITE" id="PS51476">
    <property type="entry name" value="PROTEASOME_BETA_2"/>
    <property type="match status" value="1"/>
</dbReference>
<dbReference type="InterPro" id="IPR001353">
    <property type="entry name" value="Proteasome_sua/b"/>
</dbReference>
<gene>
    <name evidence="5" type="ORF">TGDOM2_314090</name>
</gene>
<evidence type="ECO:0000256" key="2">
    <source>
        <dbReference type="ARBA" id="ARBA00022490"/>
    </source>
</evidence>
<name>A0A086JZN7_TOXGO</name>
<comment type="subcellular location">
    <subcellularLocation>
        <location evidence="1">Nucleus</location>
    </subcellularLocation>
</comment>
<evidence type="ECO:0000256" key="4">
    <source>
        <dbReference type="ARBA" id="ARBA00023242"/>
    </source>
</evidence>
<accession>A0A086JZN7</accession>
<comment type="caution">
    <text evidence="5">The sequence shown here is derived from an EMBL/GenBank/DDBJ whole genome shotgun (WGS) entry which is preliminary data.</text>
</comment>
<dbReference type="Gene3D" id="3.60.20.10">
    <property type="entry name" value="Glutamine Phosphoribosylpyrophosphate, subunit 1, domain 1"/>
    <property type="match status" value="1"/>
</dbReference>
<dbReference type="CDD" id="cd03759">
    <property type="entry name" value="proteasome_beta_type_3"/>
    <property type="match status" value="1"/>
</dbReference>